<dbReference type="AlphaFoldDB" id="A0A150JNI6"/>
<dbReference type="PATRIC" id="fig|1398.26.peg.2233"/>
<evidence type="ECO:0000313" key="2">
    <source>
        <dbReference type="Proteomes" id="UP000075288"/>
    </source>
</evidence>
<accession>A0A150JNI6</accession>
<proteinExistence type="predicted"/>
<dbReference type="Proteomes" id="UP000075288">
    <property type="component" value="Unassembled WGS sequence"/>
</dbReference>
<dbReference type="EMBL" id="LQYG01000118">
    <property type="protein sequence ID" value="KYC58853.1"/>
    <property type="molecule type" value="Genomic_DNA"/>
</dbReference>
<comment type="caution">
    <text evidence="1">The sequence shown here is derived from an EMBL/GenBank/DDBJ whole genome shotgun (WGS) entry which is preliminary data.</text>
</comment>
<name>A0A150JNI6_HEYCO</name>
<reference evidence="1 2" key="1">
    <citation type="submission" date="2016-01" db="EMBL/GenBank/DDBJ databases">
        <title>Genome Sequences of Twelve Sporeforming Bacillus Species Isolated from Foods.</title>
        <authorList>
            <person name="Berendsen E.M."/>
            <person name="Wells-Bennik M.H."/>
            <person name="Krawcyk A.O."/>
            <person name="De Jong A."/>
            <person name="Holsappel S."/>
            <person name="Eijlander R.T."/>
            <person name="Kuipers O.P."/>
        </authorList>
    </citation>
    <scope>NUCLEOTIDE SEQUENCE [LARGE SCALE GENOMIC DNA]</scope>
    <source>
        <strain evidence="1 2">B4098</strain>
    </source>
</reference>
<organism evidence="1 2">
    <name type="scientific">Heyndrickxia coagulans</name>
    <name type="common">Weizmannia coagulans</name>
    <dbReference type="NCBI Taxonomy" id="1398"/>
    <lineage>
        <taxon>Bacteria</taxon>
        <taxon>Bacillati</taxon>
        <taxon>Bacillota</taxon>
        <taxon>Bacilli</taxon>
        <taxon>Bacillales</taxon>
        <taxon>Bacillaceae</taxon>
        <taxon>Heyndrickxia</taxon>
    </lineage>
</organism>
<gene>
    <name evidence="1" type="ORF">B4098_2371</name>
</gene>
<sequence>MDGWQMQGGKGISHKEKKSAWQMPSIIGDFNFLWKRED</sequence>
<evidence type="ECO:0000313" key="1">
    <source>
        <dbReference type="EMBL" id="KYC58853.1"/>
    </source>
</evidence>
<protein>
    <submittedName>
        <fullName evidence="1">Uncharacterized protein</fullName>
    </submittedName>
</protein>